<dbReference type="InterPro" id="IPR036291">
    <property type="entry name" value="NAD(P)-bd_dom_sf"/>
</dbReference>
<dbReference type="PANTHER" id="PTHR43249:SF1">
    <property type="entry name" value="D-GLUCOSIDE 3-DEHYDROGENASE"/>
    <property type="match status" value="1"/>
</dbReference>
<evidence type="ECO:0000313" key="3">
    <source>
        <dbReference type="EMBL" id="TKR26215.1"/>
    </source>
</evidence>
<dbReference type="InterPro" id="IPR055170">
    <property type="entry name" value="GFO_IDH_MocA-like_dom"/>
</dbReference>
<feature type="domain" description="Gfo/Idh/MocA-like oxidoreductase N-terminal" evidence="1">
    <location>
        <begin position="68"/>
        <end position="141"/>
    </location>
</feature>
<keyword evidence="4" id="KW-1185">Reference proteome</keyword>
<accession>A0A4U5JC68</accession>
<gene>
    <name evidence="3" type="ORF">DM868_06890</name>
</gene>
<protein>
    <submittedName>
        <fullName evidence="3">Gfo/Idh/MocA family oxidoreductase</fullName>
    </submittedName>
</protein>
<dbReference type="Gene3D" id="3.30.360.10">
    <property type="entry name" value="Dihydrodipicolinate Reductase, domain 2"/>
    <property type="match status" value="1"/>
</dbReference>
<sequence length="369" mass="40718">MSQTKVGYIGVDHHHRDPYLQLSAQLPVEMVALCEPGKEYTAADIQPHTDRPDEIATDGADIGEIADRAAIYADPTELIADAGVDVIWVTYRNDEVPGFIDAAIDHGVDVICEKPLARTAADLRPLAERADEADVTIGVNYIYRYAAAAQALKARVDDGFFGDIWSVDGRYIGSKLDYRNRSHYIYDDAISRGGSLQWIGLHWIDLFMYVLGEPITSVCARSRTPADGDIDEGMAVQFETESGIMGTFQTGYYLGEPEKDTRFAVYGENATADTPLHHNRARRSTVPLDIVSDGDAWATAPKRGTEFEYGYERFPAWGDYVWKFFAHYFEGRESGAIPADVHDAVRVLSVLDAAYESAAGGGWVAVEDV</sequence>
<dbReference type="InterPro" id="IPR000683">
    <property type="entry name" value="Gfo/Idh/MocA-like_OxRdtase_N"/>
</dbReference>
<proteinExistence type="predicted"/>
<dbReference type="Proteomes" id="UP000308037">
    <property type="component" value="Unassembled WGS sequence"/>
</dbReference>
<dbReference type="PANTHER" id="PTHR43249">
    <property type="entry name" value="UDP-N-ACETYL-2-AMINO-2-DEOXY-D-GLUCURONATE OXIDASE"/>
    <property type="match status" value="1"/>
</dbReference>
<dbReference type="RefSeq" id="WP_137276131.1">
    <property type="nucleotide sequence ID" value="NZ_QKNX01000002.1"/>
</dbReference>
<evidence type="ECO:0000259" key="2">
    <source>
        <dbReference type="Pfam" id="PF22725"/>
    </source>
</evidence>
<comment type="caution">
    <text evidence="3">The sequence shown here is derived from an EMBL/GenBank/DDBJ whole genome shotgun (WGS) entry which is preliminary data.</text>
</comment>
<dbReference type="Gene3D" id="3.40.50.720">
    <property type="entry name" value="NAD(P)-binding Rossmann-like Domain"/>
    <property type="match status" value="1"/>
</dbReference>
<dbReference type="SUPFAM" id="SSF51735">
    <property type="entry name" value="NAD(P)-binding Rossmann-fold domains"/>
    <property type="match status" value="1"/>
</dbReference>
<dbReference type="OrthoDB" id="25239at2157"/>
<dbReference type="SUPFAM" id="SSF55347">
    <property type="entry name" value="Glyceraldehyde-3-phosphate dehydrogenase-like, C-terminal domain"/>
    <property type="match status" value="1"/>
</dbReference>
<evidence type="ECO:0000259" key="1">
    <source>
        <dbReference type="Pfam" id="PF01408"/>
    </source>
</evidence>
<feature type="domain" description="GFO/IDH/MocA-like oxidoreductase" evidence="2">
    <location>
        <begin position="150"/>
        <end position="272"/>
    </location>
</feature>
<dbReference type="InterPro" id="IPR052515">
    <property type="entry name" value="Gfo/Idh/MocA_Oxidoreductase"/>
</dbReference>
<dbReference type="EMBL" id="QKNX01000002">
    <property type="protein sequence ID" value="TKR26215.1"/>
    <property type="molecule type" value="Genomic_DNA"/>
</dbReference>
<organism evidence="3 4">
    <name type="scientific">Natronomonas salsuginis</name>
    <dbReference type="NCBI Taxonomy" id="2217661"/>
    <lineage>
        <taxon>Archaea</taxon>
        <taxon>Methanobacteriati</taxon>
        <taxon>Methanobacteriota</taxon>
        <taxon>Stenosarchaea group</taxon>
        <taxon>Halobacteria</taxon>
        <taxon>Halobacteriales</taxon>
        <taxon>Natronomonadaceae</taxon>
        <taxon>Natronomonas</taxon>
    </lineage>
</organism>
<name>A0A4U5JC68_9EURY</name>
<dbReference type="Pfam" id="PF22725">
    <property type="entry name" value="GFO_IDH_MocA_C3"/>
    <property type="match status" value="1"/>
</dbReference>
<dbReference type="GO" id="GO:0000166">
    <property type="term" value="F:nucleotide binding"/>
    <property type="evidence" value="ECO:0007669"/>
    <property type="project" value="InterPro"/>
</dbReference>
<reference evidence="3 4" key="1">
    <citation type="submission" date="2019-04" db="EMBL/GenBank/DDBJ databases">
        <title>Natronomonas sp. F20-122 a newhaloarchaeon isolated from a saline saltern of Isla Bacuta, Huelva, Spain.</title>
        <authorList>
            <person name="Duran-Viseras A."/>
            <person name="Sanchez-Porro C."/>
            <person name="Ventosa A."/>
        </authorList>
    </citation>
    <scope>NUCLEOTIDE SEQUENCE [LARGE SCALE GENOMIC DNA]</scope>
    <source>
        <strain evidence="3 4">F20-122</strain>
    </source>
</reference>
<dbReference type="Pfam" id="PF01408">
    <property type="entry name" value="GFO_IDH_MocA"/>
    <property type="match status" value="1"/>
</dbReference>
<dbReference type="AlphaFoldDB" id="A0A4U5JC68"/>
<evidence type="ECO:0000313" key="4">
    <source>
        <dbReference type="Proteomes" id="UP000308037"/>
    </source>
</evidence>